<protein>
    <submittedName>
        <fullName evidence="1">Uncharacterized protein</fullName>
    </submittedName>
</protein>
<gene>
    <name evidence="1" type="ORF">HALO32_02989</name>
</gene>
<dbReference type="AlphaFoldDB" id="A0A5K1IBJ7"/>
<dbReference type="EMBL" id="CABVOU010000042">
    <property type="protein sequence ID" value="VVZ96882.1"/>
    <property type="molecule type" value="Genomic_DNA"/>
</dbReference>
<accession>A0A5K1IBJ7</accession>
<organism evidence="1 2">
    <name type="scientific">Halomonas lysinitropha</name>
    <dbReference type="NCBI Taxonomy" id="2607506"/>
    <lineage>
        <taxon>Bacteria</taxon>
        <taxon>Pseudomonadati</taxon>
        <taxon>Pseudomonadota</taxon>
        <taxon>Gammaproteobacteria</taxon>
        <taxon>Oceanospirillales</taxon>
        <taxon>Halomonadaceae</taxon>
        <taxon>Halomonas</taxon>
    </lineage>
</organism>
<proteinExistence type="predicted"/>
<evidence type="ECO:0000313" key="2">
    <source>
        <dbReference type="Proteomes" id="UP000326725"/>
    </source>
</evidence>
<sequence>MTLYQLGSTSALGRSLTFGQPQKACAVPLCYTSSMLALAEEVIAMAFHNPNPQIQKLEQRNARLRAEFFARLFRSAWRGLRKGSLRLSRRRYRRRLHRPRS</sequence>
<evidence type="ECO:0000313" key="1">
    <source>
        <dbReference type="EMBL" id="VVZ96882.1"/>
    </source>
</evidence>
<keyword evidence="2" id="KW-1185">Reference proteome</keyword>
<reference evidence="1 2" key="1">
    <citation type="submission" date="2019-09" db="EMBL/GenBank/DDBJ databases">
        <authorList>
            <person name="Criscuolo A."/>
        </authorList>
    </citation>
    <scope>NUCLEOTIDE SEQUENCE [LARGE SCALE GENOMIC DNA]</scope>
    <source>
        <strain evidence="2">3(2)</strain>
    </source>
</reference>
<dbReference type="Proteomes" id="UP000326725">
    <property type="component" value="Unassembled WGS sequence"/>
</dbReference>
<name>A0A5K1IBJ7_9GAMM</name>